<dbReference type="AlphaFoldDB" id="A0AAW0CVT5"/>
<organism evidence="2 3">
    <name type="scientific">Paramarasmius palmivorus</name>
    <dbReference type="NCBI Taxonomy" id="297713"/>
    <lineage>
        <taxon>Eukaryota</taxon>
        <taxon>Fungi</taxon>
        <taxon>Dikarya</taxon>
        <taxon>Basidiomycota</taxon>
        <taxon>Agaricomycotina</taxon>
        <taxon>Agaricomycetes</taxon>
        <taxon>Agaricomycetidae</taxon>
        <taxon>Agaricales</taxon>
        <taxon>Marasmiineae</taxon>
        <taxon>Marasmiaceae</taxon>
        <taxon>Paramarasmius</taxon>
    </lineage>
</organism>
<evidence type="ECO:0000313" key="2">
    <source>
        <dbReference type="EMBL" id="KAK7042968.1"/>
    </source>
</evidence>
<feature type="region of interest" description="Disordered" evidence="1">
    <location>
        <begin position="1"/>
        <end position="79"/>
    </location>
</feature>
<sequence length="258" mass="28294">MSNGGVDSADFSMSKLSLNSNDSQGEDWDRSMNLDSEASSALPSEDGHSSQQSKTPRNSVVFPGNGETEGTPKAVMGAKGKRSLSELLRLHAEKGTECNFSPEEATRLGDVLGQWINASSSPYEGEDDFFKPGSHDDLSIPRKGGGSRYPYPKHVWSPAGTFTQLPHAAGSSIFMSLSMPSSRYAVVHFIGKVAGGLDPRIGSQTHLIYAMGMSVILYGVFQFSSERETRYQLPVKDMDSWTFQSKQIRELREKKQEQ</sequence>
<evidence type="ECO:0000313" key="3">
    <source>
        <dbReference type="Proteomes" id="UP001383192"/>
    </source>
</evidence>
<gene>
    <name evidence="2" type="ORF">VNI00_008705</name>
</gene>
<feature type="compositionally biased region" description="Polar residues" evidence="1">
    <location>
        <begin position="14"/>
        <end position="23"/>
    </location>
</feature>
<name>A0AAW0CVT5_9AGAR</name>
<accession>A0AAW0CVT5</accession>
<reference evidence="2 3" key="1">
    <citation type="submission" date="2024-01" db="EMBL/GenBank/DDBJ databases">
        <title>A draft genome for a cacao thread blight-causing isolate of Paramarasmius palmivorus.</title>
        <authorList>
            <person name="Baruah I.K."/>
            <person name="Bukari Y."/>
            <person name="Amoako-Attah I."/>
            <person name="Meinhardt L.W."/>
            <person name="Bailey B.A."/>
            <person name="Cohen S.P."/>
        </authorList>
    </citation>
    <scope>NUCLEOTIDE SEQUENCE [LARGE SCALE GENOMIC DNA]</scope>
    <source>
        <strain evidence="2 3">GH-12</strain>
    </source>
</reference>
<dbReference type="EMBL" id="JAYKXP010000030">
    <property type="protein sequence ID" value="KAK7042968.1"/>
    <property type="molecule type" value="Genomic_DNA"/>
</dbReference>
<protein>
    <submittedName>
        <fullName evidence="2">Uncharacterized protein</fullName>
    </submittedName>
</protein>
<comment type="caution">
    <text evidence="2">The sequence shown here is derived from an EMBL/GenBank/DDBJ whole genome shotgun (WGS) entry which is preliminary data.</text>
</comment>
<dbReference type="Proteomes" id="UP001383192">
    <property type="component" value="Unassembled WGS sequence"/>
</dbReference>
<proteinExistence type="predicted"/>
<evidence type="ECO:0000256" key="1">
    <source>
        <dbReference type="SAM" id="MobiDB-lite"/>
    </source>
</evidence>
<feature type="compositionally biased region" description="Polar residues" evidence="1">
    <location>
        <begin position="33"/>
        <end position="42"/>
    </location>
</feature>
<keyword evidence="3" id="KW-1185">Reference proteome</keyword>
<feature type="compositionally biased region" description="Polar residues" evidence="1">
    <location>
        <begin position="49"/>
        <end position="58"/>
    </location>
</feature>